<keyword evidence="7" id="KW-1185">Reference proteome</keyword>
<keyword evidence="1" id="KW-0805">Transcription regulation</keyword>
<reference evidence="6 7" key="1">
    <citation type="submission" date="2019-03" db="EMBL/GenBank/DDBJ databases">
        <title>Jiella endophytica sp. nov., a novel endophytic bacterium isolated from root of Ficus microcarpa Linn. f.</title>
        <authorList>
            <person name="Tuo L."/>
        </authorList>
    </citation>
    <scope>NUCLEOTIDE SEQUENCE [LARGE SCALE GENOMIC DNA]</scope>
    <source>
        <strain evidence="6 7">CBS5Q-3</strain>
    </source>
</reference>
<dbReference type="PRINTS" id="PR00035">
    <property type="entry name" value="HTHGNTR"/>
</dbReference>
<evidence type="ECO:0000256" key="1">
    <source>
        <dbReference type="ARBA" id="ARBA00023015"/>
    </source>
</evidence>
<dbReference type="Pfam" id="PF00392">
    <property type="entry name" value="GntR"/>
    <property type="match status" value="1"/>
</dbReference>
<dbReference type="InterPro" id="IPR028978">
    <property type="entry name" value="Chorismate_lyase_/UTRA_dom_sf"/>
</dbReference>
<dbReference type="InterPro" id="IPR000524">
    <property type="entry name" value="Tscrpt_reg_HTH_GntR"/>
</dbReference>
<dbReference type="InterPro" id="IPR036390">
    <property type="entry name" value="WH_DNA-bd_sf"/>
</dbReference>
<protein>
    <submittedName>
        <fullName evidence="6">GntR family transcriptional regulator</fullName>
    </submittedName>
</protein>
<evidence type="ECO:0000256" key="3">
    <source>
        <dbReference type="ARBA" id="ARBA00023163"/>
    </source>
</evidence>
<gene>
    <name evidence="6" type="ORF">E3C22_14430</name>
</gene>
<dbReference type="Proteomes" id="UP000298179">
    <property type="component" value="Unassembled WGS sequence"/>
</dbReference>
<dbReference type="SUPFAM" id="SSF64288">
    <property type="entry name" value="Chorismate lyase-like"/>
    <property type="match status" value="1"/>
</dbReference>
<feature type="region of interest" description="Disordered" evidence="4">
    <location>
        <begin position="256"/>
        <end position="288"/>
    </location>
</feature>
<dbReference type="OrthoDB" id="7173258at2"/>
<dbReference type="PANTHER" id="PTHR44846:SF1">
    <property type="entry name" value="MANNOSYL-D-GLYCERATE TRANSPORT_METABOLISM SYSTEM REPRESSOR MNGR-RELATED"/>
    <property type="match status" value="1"/>
</dbReference>
<evidence type="ECO:0000313" key="6">
    <source>
        <dbReference type="EMBL" id="TFF21862.1"/>
    </source>
</evidence>
<keyword evidence="3" id="KW-0804">Transcription</keyword>
<comment type="caution">
    <text evidence="6">The sequence shown here is derived from an EMBL/GenBank/DDBJ whole genome shotgun (WGS) entry which is preliminary data.</text>
</comment>
<dbReference type="InterPro" id="IPR050679">
    <property type="entry name" value="Bact_HTH_transcr_reg"/>
</dbReference>
<dbReference type="SUPFAM" id="SSF46785">
    <property type="entry name" value="Winged helix' DNA-binding domain"/>
    <property type="match status" value="1"/>
</dbReference>
<dbReference type="PROSITE" id="PS50949">
    <property type="entry name" value="HTH_GNTR"/>
    <property type="match status" value="1"/>
</dbReference>
<feature type="domain" description="HTH gntR-type" evidence="5">
    <location>
        <begin position="12"/>
        <end position="80"/>
    </location>
</feature>
<evidence type="ECO:0000313" key="7">
    <source>
        <dbReference type="Proteomes" id="UP000298179"/>
    </source>
</evidence>
<dbReference type="Pfam" id="PF07702">
    <property type="entry name" value="UTRA"/>
    <property type="match status" value="1"/>
</dbReference>
<name>A0A4Y8RGI9_9HYPH</name>
<sequence>MAAPSQPMVSEPRKALRVYLHLKDRILSGALAPTARMPSEPDLATQHGVSRVTIRSALERLAEEGLVERRPGSGTYVRSPSRTATLVADFSNVFTHLVEMGRSTEVRLLAFGYMLPTPAVAEGLGLDPGEEVQRSVRVRITDGMPFSYLVTYVPKRIGISYSEADLRSTPLLELLERSGARVASARQTVGASQAGPEIADALGVETGAALLSITRIVKDETGAGVEYLYALYRPDLYELQLDLERTRQGRSMRWAAISPSAAGRPAGARRSEPRNAKNPGIVKRKTTR</sequence>
<dbReference type="Gene3D" id="3.40.1410.10">
    <property type="entry name" value="Chorismate lyase-like"/>
    <property type="match status" value="1"/>
</dbReference>
<dbReference type="PANTHER" id="PTHR44846">
    <property type="entry name" value="MANNOSYL-D-GLYCERATE TRANSPORT/METABOLISM SYSTEM REPRESSOR MNGR-RELATED"/>
    <property type="match status" value="1"/>
</dbReference>
<dbReference type="InterPro" id="IPR011663">
    <property type="entry name" value="UTRA"/>
</dbReference>
<dbReference type="EMBL" id="SOZD01000004">
    <property type="protein sequence ID" value="TFF21862.1"/>
    <property type="molecule type" value="Genomic_DNA"/>
</dbReference>
<dbReference type="Gene3D" id="1.10.10.10">
    <property type="entry name" value="Winged helix-like DNA-binding domain superfamily/Winged helix DNA-binding domain"/>
    <property type="match status" value="1"/>
</dbReference>
<dbReference type="GO" id="GO:0003677">
    <property type="term" value="F:DNA binding"/>
    <property type="evidence" value="ECO:0007669"/>
    <property type="project" value="UniProtKB-KW"/>
</dbReference>
<proteinExistence type="predicted"/>
<dbReference type="SMART" id="SM00866">
    <property type="entry name" value="UTRA"/>
    <property type="match status" value="1"/>
</dbReference>
<dbReference type="InterPro" id="IPR036388">
    <property type="entry name" value="WH-like_DNA-bd_sf"/>
</dbReference>
<dbReference type="GO" id="GO:0045892">
    <property type="term" value="P:negative regulation of DNA-templated transcription"/>
    <property type="evidence" value="ECO:0007669"/>
    <property type="project" value="TreeGrafter"/>
</dbReference>
<dbReference type="RefSeq" id="WP_134762746.1">
    <property type="nucleotide sequence ID" value="NZ_SOZD01000004.1"/>
</dbReference>
<organism evidence="6 7">
    <name type="scientific">Jiella endophytica</name>
    <dbReference type="NCBI Taxonomy" id="2558362"/>
    <lineage>
        <taxon>Bacteria</taxon>
        <taxon>Pseudomonadati</taxon>
        <taxon>Pseudomonadota</taxon>
        <taxon>Alphaproteobacteria</taxon>
        <taxon>Hyphomicrobiales</taxon>
        <taxon>Aurantimonadaceae</taxon>
        <taxon>Jiella</taxon>
    </lineage>
</organism>
<keyword evidence="2" id="KW-0238">DNA-binding</keyword>
<dbReference type="GO" id="GO:0003700">
    <property type="term" value="F:DNA-binding transcription factor activity"/>
    <property type="evidence" value="ECO:0007669"/>
    <property type="project" value="InterPro"/>
</dbReference>
<feature type="compositionally biased region" description="Low complexity" evidence="4">
    <location>
        <begin position="256"/>
        <end position="268"/>
    </location>
</feature>
<evidence type="ECO:0000259" key="5">
    <source>
        <dbReference type="PROSITE" id="PS50949"/>
    </source>
</evidence>
<evidence type="ECO:0000256" key="4">
    <source>
        <dbReference type="SAM" id="MobiDB-lite"/>
    </source>
</evidence>
<dbReference type="SMART" id="SM00345">
    <property type="entry name" value="HTH_GNTR"/>
    <property type="match status" value="1"/>
</dbReference>
<dbReference type="CDD" id="cd07377">
    <property type="entry name" value="WHTH_GntR"/>
    <property type="match status" value="1"/>
</dbReference>
<dbReference type="AlphaFoldDB" id="A0A4Y8RGI9"/>
<accession>A0A4Y8RGI9</accession>
<evidence type="ECO:0000256" key="2">
    <source>
        <dbReference type="ARBA" id="ARBA00023125"/>
    </source>
</evidence>